<keyword evidence="5" id="KW-0012">Acyltransferase</keyword>
<protein>
    <recommendedName>
        <fullName evidence="8">N-alpha-acetyltransferase 60</fullName>
        <ecNumber evidence="7">2.3.1.259</ecNumber>
        <ecNumber evidence="1">2.3.1.48</ecNumber>
    </recommendedName>
</protein>
<evidence type="ECO:0000256" key="3">
    <source>
        <dbReference type="ARBA" id="ARBA00022829"/>
    </source>
</evidence>
<dbReference type="InterPro" id="IPR016181">
    <property type="entry name" value="Acyl_CoA_acyltransferase"/>
</dbReference>
<sequence length="219" mass="25665">MEDIESDALLGSDIIFRPIQLADIPEIHLFPVTYGDSFYKRLLKPGFFTVAAISKGQVIGVATARYEQRSYFDKALSYVIQRNRHSYLCTLGVRQDFRRKGIGSALLQEICRVVAKRGRCHSIALHVKTENRAAVDFYEKHGFIRLCREYQFYEIRNQLWDAFHLIKYLDDINRPHMSPLSLMLSSFFIMIITIWSTLTFVPRRLYSRVQYLLEEELPT</sequence>
<dbReference type="Pfam" id="PF00583">
    <property type="entry name" value="Acetyltransf_1"/>
    <property type="match status" value="1"/>
</dbReference>
<evidence type="ECO:0000256" key="7">
    <source>
        <dbReference type="ARBA" id="ARBA00026111"/>
    </source>
</evidence>
<dbReference type="PROSITE" id="PS51186">
    <property type="entry name" value="GNAT"/>
    <property type="match status" value="1"/>
</dbReference>
<dbReference type="Gene3D" id="3.40.630.30">
    <property type="match status" value="1"/>
</dbReference>
<feature type="transmembrane region" description="Helical" evidence="11">
    <location>
        <begin position="180"/>
        <end position="201"/>
    </location>
</feature>
<comment type="catalytic activity">
    <reaction evidence="9">
        <text>L-lysyl-[protein] + acetyl-CoA = N(6)-acetyl-L-lysyl-[protein] + CoA + H(+)</text>
        <dbReference type="Rhea" id="RHEA:45948"/>
        <dbReference type="Rhea" id="RHEA-COMP:9752"/>
        <dbReference type="Rhea" id="RHEA-COMP:10731"/>
        <dbReference type="ChEBI" id="CHEBI:15378"/>
        <dbReference type="ChEBI" id="CHEBI:29969"/>
        <dbReference type="ChEBI" id="CHEBI:57287"/>
        <dbReference type="ChEBI" id="CHEBI:57288"/>
        <dbReference type="ChEBI" id="CHEBI:61930"/>
        <dbReference type="EC" id="2.3.1.48"/>
    </reaction>
</comment>
<dbReference type="PANTHER" id="PTHR14744:SF15">
    <property type="entry name" value="N-ALPHA-ACETYLTRANSFERASE 60"/>
    <property type="match status" value="1"/>
</dbReference>
<dbReference type="EC" id="2.3.1.259" evidence="7"/>
<evidence type="ECO:0000313" key="13">
    <source>
        <dbReference type="EMBL" id="PRP87383.1"/>
    </source>
</evidence>
<evidence type="ECO:0000256" key="1">
    <source>
        <dbReference type="ARBA" id="ARBA00013184"/>
    </source>
</evidence>
<dbReference type="CDD" id="cd04301">
    <property type="entry name" value="NAT_SF"/>
    <property type="match status" value="1"/>
</dbReference>
<keyword evidence="11" id="KW-0472">Membrane</keyword>
<dbReference type="Proteomes" id="UP000241769">
    <property type="component" value="Unassembled WGS sequence"/>
</dbReference>
<keyword evidence="14" id="KW-1185">Reference proteome</keyword>
<evidence type="ECO:0000256" key="10">
    <source>
        <dbReference type="ARBA" id="ARBA00048848"/>
    </source>
</evidence>
<evidence type="ECO:0000256" key="4">
    <source>
        <dbReference type="ARBA" id="ARBA00022853"/>
    </source>
</evidence>
<dbReference type="GO" id="GO:0000139">
    <property type="term" value="C:Golgi membrane"/>
    <property type="evidence" value="ECO:0007669"/>
    <property type="project" value="TreeGrafter"/>
</dbReference>
<comment type="catalytic activity">
    <reaction evidence="10">
        <text>N-terminal L-methionyl-[transmembrane protein] + acetyl-CoA = N-terminal N(alpha)-acetyl-L-methionyl-[transmembrane protein] + CoA + H(+)</text>
        <dbReference type="Rhea" id="RHEA:50604"/>
        <dbReference type="Rhea" id="RHEA-COMP:12745"/>
        <dbReference type="Rhea" id="RHEA-COMP:12746"/>
        <dbReference type="ChEBI" id="CHEBI:15378"/>
        <dbReference type="ChEBI" id="CHEBI:57287"/>
        <dbReference type="ChEBI" id="CHEBI:57288"/>
        <dbReference type="ChEBI" id="CHEBI:64731"/>
        <dbReference type="ChEBI" id="CHEBI:133414"/>
        <dbReference type="EC" id="2.3.1.259"/>
    </reaction>
</comment>
<keyword evidence="4" id="KW-0156">Chromatin regulator</keyword>
<reference evidence="13 14" key="1">
    <citation type="journal article" date="2018" name="Genome Biol. Evol.">
        <title>Multiple Roots of Fruiting Body Formation in Amoebozoa.</title>
        <authorList>
            <person name="Hillmann F."/>
            <person name="Forbes G."/>
            <person name="Novohradska S."/>
            <person name="Ferling I."/>
            <person name="Riege K."/>
            <person name="Groth M."/>
            <person name="Westermann M."/>
            <person name="Marz M."/>
            <person name="Spaller T."/>
            <person name="Winckler T."/>
            <person name="Schaap P."/>
            <person name="Glockner G."/>
        </authorList>
    </citation>
    <scope>NUCLEOTIDE SEQUENCE [LARGE SCALE GENOMIC DNA]</scope>
    <source>
        <strain evidence="13 14">Jena</strain>
    </source>
</reference>
<dbReference type="GO" id="GO:0007059">
    <property type="term" value="P:chromosome segregation"/>
    <property type="evidence" value="ECO:0007669"/>
    <property type="project" value="UniProtKB-KW"/>
</dbReference>
<dbReference type="STRING" id="1890364.A0A2P6NTS9"/>
<comment type="caution">
    <text evidence="13">The sequence shown here is derived from an EMBL/GenBank/DDBJ whole genome shotgun (WGS) entry which is preliminary data.</text>
</comment>
<dbReference type="GO" id="GO:0004402">
    <property type="term" value="F:histone acetyltransferase activity"/>
    <property type="evidence" value="ECO:0007669"/>
    <property type="project" value="TreeGrafter"/>
</dbReference>
<dbReference type="OrthoDB" id="47374at2759"/>
<evidence type="ECO:0000259" key="12">
    <source>
        <dbReference type="PROSITE" id="PS51186"/>
    </source>
</evidence>
<evidence type="ECO:0000256" key="2">
    <source>
        <dbReference type="ARBA" id="ARBA00022679"/>
    </source>
</evidence>
<evidence type="ECO:0000256" key="9">
    <source>
        <dbReference type="ARBA" id="ARBA00048017"/>
    </source>
</evidence>
<dbReference type="EMBL" id="MDYQ01000021">
    <property type="protein sequence ID" value="PRP87383.1"/>
    <property type="molecule type" value="Genomic_DNA"/>
</dbReference>
<keyword evidence="11" id="KW-0812">Transmembrane</keyword>
<evidence type="ECO:0000256" key="5">
    <source>
        <dbReference type="ARBA" id="ARBA00023315"/>
    </source>
</evidence>
<accession>A0A2P6NTS9</accession>
<gene>
    <name evidence="13" type="ORF">PROFUN_01645</name>
</gene>
<evidence type="ECO:0000256" key="6">
    <source>
        <dbReference type="ARBA" id="ARBA00025774"/>
    </source>
</evidence>
<dbReference type="GO" id="GO:0120518">
    <property type="term" value="F:protein N-terminal-methionine acetyltransferase activity"/>
    <property type="evidence" value="ECO:0007669"/>
    <property type="project" value="UniProtKB-EC"/>
</dbReference>
<dbReference type="InterPro" id="IPR045141">
    <property type="entry name" value="NAA60-like"/>
</dbReference>
<proteinExistence type="inferred from homology"/>
<dbReference type="AlphaFoldDB" id="A0A2P6NTS9"/>
<organism evidence="13 14">
    <name type="scientific">Planoprotostelium fungivorum</name>
    <dbReference type="NCBI Taxonomy" id="1890364"/>
    <lineage>
        <taxon>Eukaryota</taxon>
        <taxon>Amoebozoa</taxon>
        <taxon>Evosea</taxon>
        <taxon>Variosea</taxon>
        <taxon>Cavosteliida</taxon>
        <taxon>Cavosteliaceae</taxon>
        <taxon>Planoprotostelium</taxon>
    </lineage>
</organism>
<keyword evidence="3" id="KW-0159">Chromosome partition</keyword>
<evidence type="ECO:0000313" key="14">
    <source>
        <dbReference type="Proteomes" id="UP000241769"/>
    </source>
</evidence>
<dbReference type="InParanoid" id="A0A2P6NTS9"/>
<evidence type="ECO:0000256" key="11">
    <source>
        <dbReference type="SAM" id="Phobius"/>
    </source>
</evidence>
<evidence type="ECO:0000256" key="8">
    <source>
        <dbReference type="ARBA" id="ARBA00026144"/>
    </source>
</evidence>
<dbReference type="SUPFAM" id="SSF55729">
    <property type="entry name" value="Acyl-CoA N-acyltransferases (Nat)"/>
    <property type="match status" value="1"/>
</dbReference>
<comment type="similarity">
    <text evidence="6">Belongs to the acetyltransferase family. NAA60 subfamily.</text>
</comment>
<dbReference type="InterPro" id="IPR000182">
    <property type="entry name" value="GNAT_dom"/>
</dbReference>
<keyword evidence="2 13" id="KW-0808">Transferase</keyword>
<keyword evidence="11" id="KW-1133">Transmembrane helix</keyword>
<feature type="domain" description="N-acetyltransferase" evidence="12">
    <location>
        <begin position="14"/>
        <end position="170"/>
    </location>
</feature>
<dbReference type="EC" id="2.3.1.48" evidence="1"/>
<name>A0A2P6NTS9_9EUKA</name>
<dbReference type="PANTHER" id="PTHR14744">
    <property type="entry name" value="N-ALPHA-ACETYLTRANSFERASE 60"/>
    <property type="match status" value="1"/>
</dbReference>